<dbReference type="Gene3D" id="3.40.50.300">
    <property type="entry name" value="P-loop containing nucleotide triphosphate hydrolases"/>
    <property type="match status" value="1"/>
</dbReference>
<dbReference type="GO" id="GO:0005829">
    <property type="term" value="C:cytosol"/>
    <property type="evidence" value="ECO:0007669"/>
    <property type="project" value="TreeGrafter"/>
</dbReference>
<evidence type="ECO:0000256" key="6">
    <source>
        <dbReference type="ARBA" id="ARBA00023125"/>
    </source>
</evidence>
<evidence type="ECO:0000313" key="13">
    <source>
        <dbReference type="EMBL" id="CAA9380787.1"/>
    </source>
</evidence>
<dbReference type="Pfam" id="PF05192">
    <property type="entry name" value="MutS_III"/>
    <property type="match status" value="1"/>
</dbReference>
<dbReference type="HAMAP" id="MF_00096">
    <property type="entry name" value="MutS"/>
    <property type="match status" value="1"/>
</dbReference>
<dbReference type="PROSITE" id="PS00486">
    <property type="entry name" value="DNA_MISMATCH_REPAIR_2"/>
    <property type="match status" value="1"/>
</dbReference>
<feature type="coiled-coil region" evidence="11">
    <location>
        <begin position="450"/>
        <end position="477"/>
    </location>
</feature>
<dbReference type="EMBL" id="CADCUR010000026">
    <property type="protein sequence ID" value="CAA9380787.1"/>
    <property type="molecule type" value="Genomic_DNA"/>
</dbReference>
<evidence type="ECO:0000256" key="4">
    <source>
        <dbReference type="ARBA" id="ARBA00022763"/>
    </source>
</evidence>
<dbReference type="InterPro" id="IPR017261">
    <property type="entry name" value="DNA_mismatch_repair_MutS/MSH"/>
</dbReference>
<evidence type="ECO:0000256" key="5">
    <source>
        <dbReference type="ARBA" id="ARBA00022840"/>
    </source>
</evidence>
<sequence length="896" mass="99188">MQNATPMLRQYLEIKKQYPGTLLFFRLGDFYELFNEDAVTGARELDITLTARHKDSPNPIPMCGVPHHAAASYISKLVKRGFRVAICEQTEEASKGVKLVKREVVRVITPGTAIDAQLVESKESVFIAAVCGAGESFGISFLELSTGEFFAAQISGADAWTKVRADIENFAPRELLYPESLTVLVENSFENPSRSDSSAAEDVVSITPKNSNKFTTTLTPLDDWLFQTEDCGMLLKRQLNVRDLSGFGLEGKAFAVRAAGACLRYARETQRASAEHISEITYLESNDFMILDAVTLKNLEIVESRREKTKHTLFNVIDQTVTGMGARLLRSWLLRPSVRRGEIQTRLAAVSELTNPIFRDKIRFLLKEVTDLERLIGRLNLGTASPRDLLALNNSLAKTPTIIQTLSDAQSLLLQVLSENIFELSEIQNLIKDSIAEEPPLNINDGGVIIKGCNAELDELRSVSEQAKQTIAGFEEREKKRSGIFNLKIKYNGVFGYFIEVSKGNLARVPADYERRQTLTNAERFTTPELKEWEAKVLGAEERIKELETEIFQSVRARVQKETKNLQSTARALATLDALASLAEVAGRRNYVAPILHDGDEIEIKDGRHAIVEVINPENFIPNDLAMNNSTDRLLIITGPNMGGKSTILRQTALIQILAQIGSFVPAAFARLPILDRIWTRVGASDDLASGRSTFMVEMTETATILHNATPRSLILLDEIGRGTSTFDGLSIAWAVAEFLHNSPEHSAKTLFATHYHELTELAENLPGAKNYQVTAMEKDGEVVFLHKLKRGKASKSYGIAVAQLAGLPAQAIARAKSVLSKLEQYELAVFSDARRNSAALDAAVGRAGKSNLASQFSLFAISNENVVDELRDLKIGEMSEKEAKDFLETLQKRII</sequence>
<dbReference type="Pfam" id="PF05190">
    <property type="entry name" value="MutS_IV"/>
    <property type="match status" value="1"/>
</dbReference>
<dbReference type="NCBIfam" id="TIGR01070">
    <property type="entry name" value="mutS1"/>
    <property type="match status" value="1"/>
</dbReference>
<dbReference type="InterPro" id="IPR036678">
    <property type="entry name" value="MutS_con_dom_sf"/>
</dbReference>
<accession>A0A6J4N8P1</accession>
<dbReference type="Gene3D" id="1.10.1420.10">
    <property type="match status" value="2"/>
</dbReference>
<evidence type="ECO:0000259" key="12">
    <source>
        <dbReference type="PROSITE" id="PS00486"/>
    </source>
</evidence>
<dbReference type="InterPro" id="IPR005748">
    <property type="entry name" value="DNA_mismatch_repair_MutS"/>
</dbReference>
<evidence type="ECO:0000256" key="7">
    <source>
        <dbReference type="ARBA" id="ARBA00023204"/>
    </source>
</evidence>
<gene>
    <name evidence="9" type="primary">mutS</name>
    <name evidence="13" type="ORF">AVDCRST_MAG74-353</name>
</gene>
<dbReference type="Pfam" id="PF00488">
    <property type="entry name" value="MutS_V"/>
    <property type="match status" value="1"/>
</dbReference>
<dbReference type="SUPFAM" id="SSF53150">
    <property type="entry name" value="DNA repair protein MutS, domain II"/>
    <property type="match status" value="1"/>
</dbReference>
<keyword evidence="7 9" id="KW-0234">DNA repair</keyword>
<organism evidence="13">
    <name type="scientific">uncultured Pyrinomonadaceae bacterium</name>
    <dbReference type="NCBI Taxonomy" id="2283094"/>
    <lineage>
        <taxon>Bacteria</taxon>
        <taxon>Pseudomonadati</taxon>
        <taxon>Acidobacteriota</taxon>
        <taxon>Blastocatellia</taxon>
        <taxon>Blastocatellales</taxon>
        <taxon>Pyrinomonadaceae</taxon>
        <taxon>environmental samples</taxon>
    </lineage>
</organism>
<evidence type="ECO:0000256" key="8">
    <source>
        <dbReference type="ARBA" id="ARBA00024647"/>
    </source>
</evidence>
<dbReference type="FunFam" id="3.40.1170.10:FF:000001">
    <property type="entry name" value="DNA mismatch repair protein MutS"/>
    <property type="match status" value="1"/>
</dbReference>
<dbReference type="InterPro" id="IPR007695">
    <property type="entry name" value="DNA_mismatch_repair_MutS-lik_N"/>
</dbReference>
<dbReference type="AlphaFoldDB" id="A0A6J4N8P1"/>
<dbReference type="GO" id="GO:0005524">
    <property type="term" value="F:ATP binding"/>
    <property type="evidence" value="ECO:0007669"/>
    <property type="project" value="UniProtKB-UniRule"/>
</dbReference>
<dbReference type="FunFam" id="1.10.1420.10:FF:000001">
    <property type="entry name" value="DNA mismatch repair protein MutS"/>
    <property type="match status" value="1"/>
</dbReference>
<dbReference type="InterPro" id="IPR007696">
    <property type="entry name" value="DNA_mismatch_repair_MutS_core"/>
</dbReference>
<dbReference type="InterPro" id="IPR045076">
    <property type="entry name" value="MutS"/>
</dbReference>
<dbReference type="Pfam" id="PF01624">
    <property type="entry name" value="MutS_I"/>
    <property type="match status" value="1"/>
</dbReference>
<dbReference type="CDD" id="cd03284">
    <property type="entry name" value="ABC_MutS1"/>
    <property type="match status" value="1"/>
</dbReference>
<evidence type="ECO:0000256" key="3">
    <source>
        <dbReference type="ARBA" id="ARBA00022741"/>
    </source>
</evidence>
<comment type="function">
    <text evidence="8 9">This protein is involved in the repair of mismatches in DNA. It is possible that it carries out the mismatch recognition step. This protein has a weak ATPase activity.</text>
</comment>
<name>A0A6J4N8P1_9BACT</name>
<dbReference type="SMART" id="SM00533">
    <property type="entry name" value="MUTSd"/>
    <property type="match status" value="1"/>
</dbReference>
<protein>
    <recommendedName>
        <fullName evidence="2 9">DNA mismatch repair protein MutS</fullName>
    </recommendedName>
</protein>
<dbReference type="GO" id="GO:0140664">
    <property type="term" value="F:ATP-dependent DNA damage sensor activity"/>
    <property type="evidence" value="ECO:0007669"/>
    <property type="project" value="InterPro"/>
</dbReference>
<dbReference type="NCBIfam" id="NF003810">
    <property type="entry name" value="PRK05399.1"/>
    <property type="match status" value="1"/>
</dbReference>
<proteinExistence type="inferred from homology"/>
<dbReference type="SUPFAM" id="SSF55271">
    <property type="entry name" value="DNA repair protein MutS, domain I"/>
    <property type="match status" value="1"/>
</dbReference>
<reference evidence="13" key="1">
    <citation type="submission" date="2020-02" db="EMBL/GenBank/DDBJ databases">
        <authorList>
            <person name="Meier V. D."/>
        </authorList>
    </citation>
    <scope>NUCLEOTIDE SEQUENCE</scope>
    <source>
        <strain evidence="13">AVDCRST_MAG74</strain>
    </source>
</reference>
<dbReference type="SUPFAM" id="SSF48334">
    <property type="entry name" value="DNA repair protein MutS, domain III"/>
    <property type="match status" value="1"/>
</dbReference>
<feature type="binding site" evidence="9">
    <location>
        <begin position="639"/>
        <end position="646"/>
    </location>
    <ligand>
        <name>ATP</name>
        <dbReference type="ChEBI" id="CHEBI:30616"/>
    </ligand>
</feature>
<dbReference type="SUPFAM" id="SSF52540">
    <property type="entry name" value="P-loop containing nucleoside triphosphate hydrolases"/>
    <property type="match status" value="1"/>
</dbReference>
<dbReference type="PANTHER" id="PTHR11361:SF34">
    <property type="entry name" value="DNA MISMATCH REPAIR PROTEIN MSH1, MITOCHONDRIAL"/>
    <property type="match status" value="1"/>
</dbReference>
<dbReference type="InterPro" id="IPR016151">
    <property type="entry name" value="DNA_mismatch_repair_MutS_N"/>
</dbReference>
<evidence type="ECO:0000256" key="10">
    <source>
        <dbReference type="RuleBase" id="RU003756"/>
    </source>
</evidence>
<dbReference type="GO" id="GO:0006298">
    <property type="term" value="P:mismatch repair"/>
    <property type="evidence" value="ECO:0007669"/>
    <property type="project" value="UniProtKB-UniRule"/>
</dbReference>
<dbReference type="FunFam" id="3.40.50.300:FF:000870">
    <property type="entry name" value="MutS protein homolog 4"/>
    <property type="match status" value="1"/>
</dbReference>
<dbReference type="InterPro" id="IPR007861">
    <property type="entry name" value="DNA_mismatch_repair_MutS_clamp"/>
</dbReference>
<keyword evidence="4 9" id="KW-0227">DNA damage</keyword>
<evidence type="ECO:0000256" key="2">
    <source>
        <dbReference type="ARBA" id="ARBA00021982"/>
    </source>
</evidence>
<feature type="domain" description="DNA mismatch repair proteins mutS family" evidence="12">
    <location>
        <begin position="713"/>
        <end position="729"/>
    </location>
</feature>
<keyword evidence="11" id="KW-0175">Coiled coil</keyword>
<dbReference type="PIRSF" id="PIRSF037677">
    <property type="entry name" value="DNA_mis_repair_Msh6"/>
    <property type="match status" value="1"/>
</dbReference>
<evidence type="ECO:0000256" key="11">
    <source>
        <dbReference type="SAM" id="Coils"/>
    </source>
</evidence>
<dbReference type="InterPro" id="IPR007860">
    <property type="entry name" value="DNA_mmatch_repair_MutS_con_dom"/>
</dbReference>
<dbReference type="SMART" id="SM00534">
    <property type="entry name" value="MUTSac"/>
    <property type="match status" value="1"/>
</dbReference>
<comment type="similarity">
    <text evidence="1 9 10">Belongs to the DNA mismatch repair MutS family.</text>
</comment>
<evidence type="ECO:0000256" key="9">
    <source>
        <dbReference type="HAMAP-Rule" id="MF_00096"/>
    </source>
</evidence>
<dbReference type="InterPro" id="IPR000432">
    <property type="entry name" value="DNA_mismatch_repair_MutS_C"/>
</dbReference>
<dbReference type="InterPro" id="IPR027417">
    <property type="entry name" value="P-loop_NTPase"/>
</dbReference>
<keyword evidence="5 9" id="KW-0067">ATP-binding</keyword>
<dbReference type="PANTHER" id="PTHR11361">
    <property type="entry name" value="DNA MISMATCH REPAIR PROTEIN MUTS FAMILY MEMBER"/>
    <property type="match status" value="1"/>
</dbReference>
<keyword evidence="6 9" id="KW-0238">DNA-binding</keyword>
<dbReference type="Gene3D" id="3.30.420.110">
    <property type="entry name" value="MutS, connector domain"/>
    <property type="match status" value="1"/>
</dbReference>
<dbReference type="InterPro" id="IPR036187">
    <property type="entry name" value="DNA_mismatch_repair_MutS_sf"/>
</dbReference>
<dbReference type="GO" id="GO:0030983">
    <property type="term" value="F:mismatched DNA binding"/>
    <property type="evidence" value="ECO:0007669"/>
    <property type="project" value="InterPro"/>
</dbReference>
<evidence type="ECO:0000256" key="1">
    <source>
        <dbReference type="ARBA" id="ARBA00006271"/>
    </source>
</evidence>
<dbReference type="Gene3D" id="3.40.1170.10">
    <property type="entry name" value="DNA repair protein MutS, domain I"/>
    <property type="match status" value="1"/>
</dbReference>
<dbReference type="GO" id="GO:0003684">
    <property type="term" value="F:damaged DNA binding"/>
    <property type="evidence" value="ECO:0007669"/>
    <property type="project" value="UniProtKB-UniRule"/>
</dbReference>
<keyword evidence="3 9" id="KW-0547">Nucleotide-binding</keyword>
<dbReference type="Pfam" id="PF05188">
    <property type="entry name" value="MutS_II"/>
    <property type="match status" value="1"/>
</dbReference>